<keyword evidence="3" id="KW-0597">Phosphoprotein</keyword>
<dbReference type="PROSITE" id="PS50930">
    <property type="entry name" value="HTH_LYTTR"/>
    <property type="match status" value="1"/>
</dbReference>
<keyword evidence="7" id="KW-1185">Reference proteome</keyword>
<dbReference type="SMART" id="SM00850">
    <property type="entry name" value="LytTR"/>
    <property type="match status" value="1"/>
</dbReference>
<protein>
    <recommendedName>
        <fullName evidence="1">Stage 0 sporulation protein A homolog</fullName>
    </recommendedName>
</protein>
<organism evidence="6 7">
    <name type="scientific">Clostridium sartagoforme</name>
    <dbReference type="NCBI Taxonomy" id="84031"/>
    <lineage>
        <taxon>Bacteria</taxon>
        <taxon>Bacillati</taxon>
        <taxon>Bacillota</taxon>
        <taxon>Clostridia</taxon>
        <taxon>Eubacteriales</taxon>
        <taxon>Clostridiaceae</taxon>
        <taxon>Clostridium</taxon>
    </lineage>
</organism>
<dbReference type="InterPro" id="IPR011006">
    <property type="entry name" value="CheY-like_superfamily"/>
</dbReference>
<dbReference type="PROSITE" id="PS50110">
    <property type="entry name" value="RESPONSE_REGULATORY"/>
    <property type="match status" value="1"/>
</dbReference>
<evidence type="ECO:0000256" key="1">
    <source>
        <dbReference type="ARBA" id="ARBA00018672"/>
    </source>
</evidence>
<dbReference type="SUPFAM" id="SSF52172">
    <property type="entry name" value="CheY-like"/>
    <property type="match status" value="1"/>
</dbReference>
<feature type="modified residue" description="4-aspartylphosphate" evidence="3">
    <location>
        <position position="53"/>
    </location>
</feature>
<dbReference type="InterPro" id="IPR007492">
    <property type="entry name" value="LytTR_DNA-bd_dom"/>
</dbReference>
<evidence type="ECO:0000259" key="5">
    <source>
        <dbReference type="PROSITE" id="PS50930"/>
    </source>
</evidence>
<dbReference type="InterPro" id="IPR046947">
    <property type="entry name" value="LytR-like"/>
</dbReference>
<evidence type="ECO:0000256" key="3">
    <source>
        <dbReference type="PROSITE-ProRule" id="PRU00169"/>
    </source>
</evidence>
<reference evidence="6 7" key="1">
    <citation type="submission" date="2019-04" db="EMBL/GenBank/DDBJ databases">
        <title>Microbes associate with the intestines of laboratory mice.</title>
        <authorList>
            <person name="Navarre W."/>
            <person name="Wong E."/>
            <person name="Huang K."/>
            <person name="Tropini C."/>
            <person name="Ng K."/>
            <person name="Yu B."/>
        </authorList>
    </citation>
    <scope>NUCLEOTIDE SEQUENCE [LARGE SCALE GENOMIC DNA]</scope>
    <source>
        <strain evidence="6 7">NM50_B9-20</strain>
    </source>
</reference>
<dbReference type="Proteomes" id="UP000306888">
    <property type="component" value="Unassembled WGS sequence"/>
</dbReference>
<evidence type="ECO:0000259" key="4">
    <source>
        <dbReference type="PROSITE" id="PS50110"/>
    </source>
</evidence>
<dbReference type="EMBL" id="SRYR01000006">
    <property type="protein sequence ID" value="TGY41676.1"/>
    <property type="molecule type" value="Genomic_DNA"/>
</dbReference>
<feature type="domain" description="HTH LytTR-type" evidence="5">
    <location>
        <begin position="128"/>
        <end position="227"/>
    </location>
</feature>
<dbReference type="Pfam" id="PF00072">
    <property type="entry name" value="Response_reg"/>
    <property type="match status" value="1"/>
</dbReference>
<gene>
    <name evidence="6" type="ORF">E5347_11735</name>
</gene>
<feature type="domain" description="Response regulatory" evidence="4">
    <location>
        <begin position="3"/>
        <end position="116"/>
    </location>
</feature>
<dbReference type="SMART" id="SM00448">
    <property type="entry name" value="REC"/>
    <property type="match status" value="1"/>
</dbReference>
<dbReference type="InterPro" id="IPR001789">
    <property type="entry name" value="Sig_transdc_resp-reg_receiver"/>
</dbReference>
<dbReference type="GO" id="GO:0000156">
    <property type="term" value="F:phosphorelay response regulator activity"/>
    <property type="evidence" value="ECO:0007669"/>
    <property type="project" value="InterPro"/>
</dbReference>
<dbReference type="Pfam" id="PF04397">
    <property type="entry name" value="LytTR"/>
    <property type="match status" value="1"/>
</dbReference>
<dbReference type="AlphaFoldDB" id="A0A4S2DHT7"/>
<name>A0A4S2DHT7_9CLOT</name>
<accession>A0A4S2DHT7</accession>
<dbReference type="GO" id="GO:0003677">
    <property type="term" value="F:DNA binding"/>
    <property type="evidence" value="ECO:0007669"/>
    <property type="project" value="InterPro"/>
</dbReference>
<evidence type="ECO:0000313" key="7">
    <source>
        <dbReference type="Proteomes" id="UP000306888"/>
    </source>
</evidence>
<dbReference type="Gene3D" id="2.40.50.1020">
    <property type="entry name" value="LytTr DNA-binding domain"/>
    <property type="match status" value="1"/>
</dbReference>
<sequence>MIKIAICDDDKNIVEDIRKYIESYKGASFEISLFHSGEALIENKERFNLIFLDIEMNGVDGIEAARKIREYDKFVKIIYVTSYTDYLNLAFSVHAFGYLNKPISEKEIHSQLSEVISYFKEEEIEEKLEFITTDGVVRLAPKEIYYFEYIDRRVVIKTKDCSYSIKGKITEIARDMKNYDFIMPHQSFTVNLFYVKSIKGYDIFMMDGSLIPLSQKKSTEFRDEFNIFLEKRILS</sequence>
<comment type="function">
    <text evidence="2">May play the central regulatory role in sporulation. It may be an element of the effector pathway responsible for the activation of sporulation genes in response to nutritional stress. Spo0A may act in concert with spo0H (a sigma factor) to control the expression of some genes that are critical to the sporulation process.</text>
</comment>
<comment type="caution">
    <text evidence="6">The sequence shown here is derived from an EMBL/GenBank/DDBJ whole genome shotgun (WGS) entry which is preliminary data.</text>
</comment>
<dbReference type="OrthoDB" id="9802383at2"/>
<dbReference type="RefSeq" id="WP_136007419.1">
    <property type="nucleotide sequence ID" value="NZ_SRYR01000006.1"/>
</dbReference>
<evidence type="ECO:0000313" key="6">
    <source>
        <dbReference type="EMBL" id="TGY41676.1"/>
    </source>
</evidence>
<dbReference type="PANTHER" id="PTHR37299">
    <property type="entry name" value="TRANSCRIPTIONAL REGULATOR-RELATED"/>
    <property type="match status" value="1"/>
</dbReference>
<dbReference type="PANTHER" id="PTHR37299:SF1">
    <property type="entry name" value="STAGE 0 SPORULATION PROTEIN A HOMOLOG"/>
    <property type="match status" value="1"/>
</dbReference>
<dbReference type="Gene3D" id="3.40.50.2300">
    <property type="match status" value="1"/>
</dbReference>
<proteinExistence type="predicted"/>
<evidence type="ECO:0000256" key="2">
    <source>
        <dbReference type="ARBA" id="ARBA00024867"/>
    </source>
</evidence>